<keyword evidence="3 5" id="KW-0808">Transferase</keyword>
<dbReference type="GO" id="GO:0003886">
    <property type="term" value="F:DNA (cytosine-5-)-methyltransferase activity"/>
    <property type="evidence" value="ECO:0007669"/>
    <property type="project" value="UniProtKB-EC"/>
</dbReference>
<dbReference type="InterPro" id="IPR029063">
    <property type="entry name" value="SAM-dependent_MTases_sf"/>
</dbReference>
<dbReference type="Gene3D" id="3.40.50.150">
    <property type="entry name" value="Vaccinia Virus protein VP39"/>
    <property type="match status" value="1"/>
</dbReference>
<evidence type="ECO:0000256" key="3">
    <source>
        <dbReference type="ARBA" id="ARBA00022679"/>
    </source>
</evidence>
<dbReference type="EMBL" id="VSSQ01008229">
    <property type="protein sequence ID" value="MPM38275.1"/>
    <property type="molecule type" value="Genomic_DNA"/>
</dbReference>
<proteinExistence type="predicted"/>
<dbReference type="PRINTS" id="PR00105">
    <property type="entry name" value="C5METTRFRASE"/>
</dbReference>
<dbReference type="AlphaFoldDB" id="A0A644ZBL7"/>
<dbReference type="GO" id="GO:0003677">
    <property type="term" value="F:DNA binding"/>
    <property type="evidence" value="ECO:0007669"/>
    <property type="project" value="TreeGrafter"/>
</dbReference>
<evidence type="ECO:0000256" key="2">
    <source>
        <dbReference type="ARBA" id="ARBA00022603"/>
    </source>
</evidence>
<dbReference type="GO" id="GO:0032259">
    <property type="term" value="P:methylation"/>
    <property type="evidence" value="ECO:0007669"/>
    <property type="project" value="UniProtKB-KW"/>
</dbReference>
<gene>
    <name evidence="5" type="primary">ydiO_4</name>
    <name evidence="5" type="ORF">SDC9_84904</name>
</gene>
<dbReference type="InterPro" id="IPR050390">
    <property type="entry name" value="C5-Methyltransferase"/>
</dbReference>
<comment type="caution">
    <text evidence="5">The sequence shown here is derived from an EMBL/GenBank/DDBJ whole genome shotgun (WGS) entry which is preliminary data.</text>
</comment>
<sequence>MGTEKFTVVDLFSGVGGMSFGFHKHPLFSLTAAADAELGKPSSGAGSLQCNGAYHLNTGLRPTCLDLADTPPETLRASLGLPEKMPVSVLSACPPCTGFSRANPENHLRDDYRNSLVRRSAEFALALDAEIVVMENARELIRGNFDHHYQCFRSVLEENGYNVFGSVYLLSRFGLPQIRERAIVLAVKQKYKLRTLDRLWEGWYVDERALTVRRAFDSIAPTASGTELFPDFSSELVRRRIEAIPSDGGSWMDLLKREDAEQLLTDSMKRIVEQNRFGSYPDVYGRMVWDKPAPTIKRECAHVGNGRYVHPEKHRLCSVREMAILQGFPNDFEFNGTSLANTYRHIGDAVPPLISYQLACLCAWMLTGERPDMEEILLPGTSLQRTDLICKGQMELLYA</sequence>
<keyword evidence="2 5" id="KW-0489">Methyltransferase</keyword>
<name>A0A644ZBL7_9ZZZZ</name>
<keyword evidence="4" id="KW-0949">S-adenosyl-L-methionine</keyword>
<organism evidence="5">
    <name type="scientific">bioreactor metagenome</name>
    <dbReference type="NCBI Taxonomy" id="1076179"/>
    <lineage>
        <taxon>unclassified sequences</taxon>
        <taxon>metagenomes</taxon>
        <taxon>ecological metagenomes</taxon>
    </lineage>
</organism>
<dbReference type="GO" id="GO:0044027">
    <property type="term" value="P:negative regulation of gene expression via chromosomal CpG island methylation"/>
    <property type="evidence" value="ECO:0007669"/>
    <property type="project" value="TreeGrafter"/>
</dbReference>
<dbReference type="PROSITE" id="PS51679">
    <property type="entry name" value="SAM_MT_C5"/>
    <property type="match status" value="1"/>
</dbReference>
<dbReference type="PANTHER" id="PTHR10629">
    <property type="entry name" value="CYTOSINE-SPECIFIC METHYLTRANSFERASE"/>
    <property type="match status" value="1"/>
</dbReference>
<protein>
    <recommendedName>
        <fullName evidence="1">DNA (cytosine-5-)-methyltransferase</fullName>
        <ecNumber evidence="1">2.1.1.37</ecNumber>
    </recommendedName>
</protein>
<dbReference type="Pfam" id="PF00145">
    <property type="entry name" value="DNA_methylase"/>
    <property type="match status" value="1"/>
</dbReference>
<dbReference type="SUPFAM" id="SSF53335">
    <property type="entry name" value="S-adenosyl-L-methionine-dependent methyltransferases"/>
    <property type="match status" value="1"/>
</dbReference>
<dbReference type="Gene3D" id="3.90.120.10">
    <property type="entry name" value="DNA Methylase, subunit A, domain 2"/>
    <property type="match status" value="1"/>
</dbReference>
<dbReference type="PANTHER" id="PTHR10629:SF52">
    <property type="entry name" value="DNA (CYTOSINE-5)-METHYLTRANSFERASE 1"/>
    <property type="match status" value="1"/>
</dbReference>
<evidence type="ECO:0000256" key="4">
    <source>
        <dbReference type="ARBA" id="ARBA00022691"/>
    </source>
</evidence>
<reference evidence="5" key="1">
    <citation type="submission" date="2019-08" db="EMBL/GenBank/DDBJ databases">
        <authorList>
            <person name="Kucharzyk K."/>
            <person name="Murdoch R.W."/>
            <person name="Higgins S."/>
            <person name="Loffler F."/>
        </authorList>
    </citation>
    <scope>NUCLEOTIDE SEQUENCE</scope>
</reference>
<dbReference type="InterPro" id="IPR001525">
    <property type="entry name" value="C5_MeTfrase"/>
</dbReference>
<evidence type="ECO:0000313" key="5">
    <source>
        <dbReference type="EMBL" id="MPM38275.1"/>
    </source>
</evidence>
<evidence type="ECO:0000256" key="1">
    <source>
        <dbReference type="ARBA" id="ARBA00011975"/>
    </source>
</evidence>
<dbReference type="EC" id="2.1.1.37" evidence="1"/>
<accession>A0A644ZBL7</accession>